<keyword evidence="7" id="KW-1185">Reference proteome</keyword>
<name>A0A2N6PKR0_9MICO</name>
<dbReference type="CDD" id="cd03468">
    <property type="entry name" value="PolY_like"/>
    <property type="match status" value="1"/>
</dbReference>
<evidence type="ECO:0000256" key="2">
    <source>
        <dbReference type="ARBA" id="ARBA00022763"/>
    </source>
</evidence>
<dbReference type="InterPro" id="IPR050356">
    <property type="entry name" value="SulA_CellDiv_inhibitor"/>
</dbReference>
<feature type="domain" description="UmuC" evidence="5">
    <location>
        <begin position="30"/>
        <end position="156"/>
    </location>
</feature>
<dbReference type="EMBL" id="PNFZ01000001">
    <property type="protein sequence ID" value="PMB99258.1"/>
    <property type="molecule type" value="Genomic_DNA"/>
</dbReference>
<dbReference type="OrthoDB" id="5244088at2"/>
<dbReference type="Gene3D" id="3.40.1170.60">
    <property type="match status" value="1"/>
</dbReference>
<dbReference type="RefSeq" id="WP_102160141.1">
    <property type="nucleotide sequence ID" value="NZ_PNFZ01000001.1"/>
</dbReference>
<protein>
    <recommendedName>
        <fullName evidence="5">UmuC domain-containing protein</fullName>
    </recommendedName>
</protein>
<dbReference type="Pfam" id="PF00817">
    <property type="entry name" value="IMS"/>
    <property type="match status" value="1"/>
</dbReference>
<dbReference type="PANTHER" id="PTHR35369">
    <property type="entry name" value="BLR3025 PROTEIN-RELATED"/>
    <property type="match status" value="1"/>
</dbReference>
<keyword evidence="2" id="KW-0227">DNA damage</keyword>
<sequence>MPAETQRTLVLTVPDWSATAAAEAHGWAAHEPVAVLRGGRIVSCNAAARAAGITTGINKRAAQLRCPQVRITGWDEDLDQRIFATGLDVLEASIARFTVLTPGEVSIPLTALARTYPSEDAAVEELLTRVTDATGWEFFAGIADSVFAAMLAARTATRVLPGQTADFLAAQPTTALAYADAHTYGELVTVFERLGLDTLGSLAQLGEGQMRTRFGALGVQAHRLARGLPVHRPVDHVRQREHLIEVPISPPSSRGDELSFHARAAAAELFTGIRSAGLVCPSLTIELVAAGGQRSQRTWRLELMDENLVADRVRWQAEGWLAGQSAPAAAEPVDEGLAEADGVCALSLTAAELLAPLEAHTSLFAQRSGYVTHTLERLQGLYGPEAVRVPQLQGGREPAETNLWTPWQQQPRPERSASAPWPGRLPAPHPMIVDRAPVELLDRQGMSVIARPSGLDSTPVLLRLESGAEFSIVDHSSAWPVEAGWWDPARAQYRVRLQVLTDCGQAFLLCKEHGRWHITGRYA</sequence>
<evidence type="ECO:0000256" key="1">
    <source>
        <dbReference type="ARBA" id="ARBA00010945"/>
    </source>
</evidence>
<dbReference type="GO" id="GO:0006281">
    <property type="term" value="P:DNA repair"/>
    <property type="evidence" value="ECO:0007669"/>
    <property type="project" value="InterPro"/>
</dbReference>
<dbReference type="InterPro" id="IPR043502">
    <property type="entry name" value="DNA/RNA_pol_sf"/>
</dbReference>
<comment type="similarity">
    <text evidence="1">Belongs to the DNA polymerase type-Y family.</text>
</comment>
<evidence type="ECO:0000259" key="5">
    <source>
        <dbReference type="PROSITE" id="PS50173"/>
    </source>
</evidence>
<proteinExistence type="inferred from homology"/>
<reference evidence="6 7" key="1">
    <citation type="submission" date="2017-09" db="EMBL/GenBank/DDBJ databases">
        <title>Bacterial strain isolated from the female urinary microbiota.</title>
        <authorList>
            <person name="Thomas-White K."/>
            <person name="Kumar N."/>
            <person name="Forster S."/>
            <person name="Putonti C."/>
            <person name="Lawley T."/>
            <person name="Wolfe A.J."/>
        </authorList>
    </citation>
    <scope>NUCLEOTIDE SEQUENCE [LARGE SCALE GENOMIC DNA]</scope>
    <source>
        <strain evidence="6 7">UMB0680</strain>
    </source>
</reference>
<dbReference type="PANTHER" id="PTHR35369:SF2">
    <property type="entry name" value="BLR3025 PROTEIN"/>
    <property type="match status" value="1"/>
</dbReference>
<dbReference type="Proteomes" id="UP000235703">
    <property type="component" value="Unassembled WGS sequence"/>
</dbReference>
<evidence type="ECO:0000256" key="3">
    <source>
        <dbReference type="ARBA" id="ARBA00025589"/>
    </source>
</evidence>
<feature type="region of interest" description="Disordered" evidence="4">
    <location>
        <begin position="403"/>
        <end position="426"/>
    </location>
</feature>
<dbReference type="AlphaFoldDB" id="A0A2N6PKR0"/>
<dbReference type="Gene3D" id="3.30.70.270">
    <property type="match status" value="1"/>
</dbReference>
<dbReference type="SUPFAM" id="SSF56672">
    <property type="entry name" value="DNA/RNA polymerases"/>
    <property type="match status" value="1"/>
</dbReference>
<gene>
    <name evidence="6" type="ORF">CJ198_01605</name>
</gene>
<dbReference type="PROSITE" id="PS50173">
    <property type="entry name" value="UMUC"/>
    <property type="match status" value="1"/>
</dbReference>
<dbReference type="InterPro" id="IPR001126">
    <property type="entry name" value="UmuC"/>
</dbReference>
<accession>A0A2N6PKR0</accession>
<dbReference type="InterPro" id="IPR043128">
    <property type="entry name" value="Rev_trsase/Diguanyl_cyclase"/>
</dbReference>
<comment type="caution">
    <text evidence="6">The sequence shown here is derived from an EMBL/GenBank/DDBJ whole genome shotgun (WGS) entry which is preliminary data.</text>
</comment>
<evidence type="ECO:0000256" key="4">
    <source>
        <dbReference type="SAM" id="MobiDB-lite"/>
    </source>
</evidence>
<comment type="function">
    <text evidence="3">Poorly processive, error-prone DNA polymerase involved in untargeted mutagenesis. Copies undamaged DNA at stalled replication forks, which arise in vivo from mismatched or misaligned primer ends. These misaligned primers can be extended by PolIV. Exhibits no 3'-5' exonuclease (proofreading) activity. May be involved in translesional synthesis, in conjunction with the beta clamp from PolIII.</text>
</comment>
<organism evidence="6 7">
    <name type="scientific">Brevibacterium luteolum</name>
    <dbReference type="NCBI Taxonomy" id="199591"/>
    <lineage>
        <taxon>Bacteria</taxon>
        <taxon>Bacillati</taxon>
        <taxon>Actinomycetota</taxon>
        <taxon>Actinomycetes</taxon>
        <taxon>Micrococcales</taxon>
        <taxon>Brevibacteriaceae</taxon>
        <taxon>Brevibacterium</taxon>
    </lineage>
</organism>
<evidence type="ECO:0000313" key="7">
    <source>
        <dbReference type="Proteomes" id="UP000235703"/>
    </source>
</evidence>
<evidence type="ECO:0000313" key="6">
    <source>
        <dbReference type="EMBL" id="PMB99258.1"/>
    </source>
</evidence>